<evidence type="ECO:0000313" key="2">
    <source>
        <dbReference type="Proteomes" id="UP001488805"/>
    </source>
</evidence>
<name>A0AAW1F089_ZOAVI</name>
<dbReference type="Proteomes" id="UP001488805">
    <property type="component" value="Unassembled WGS sequence"/>
</dbReference>
<gene>
    <name evidence="1" type="ORF">VZT92_014588</name>
</gene>
<evidence type="ECO:0000313" key="1">
    <source>
        <dbReference type="EMBL" id="KAK9528094.1"/>
    </source>
</evidence>
<sequence length="72" mass="8148">MYSLKTESTRPDDPRIGSIRWDDEQHIAVDALIQAEETTEDIPQIGVGLSYLLNYDIDEHMPETMLAVSANQ</sequence>
<protein>
    <submittedName>
        <fullName evidence="1">Uncharacterized protein</fullName>
    </submittedName>
</protein>
<comment type="caution">
    <text evidence="1">The sequence shown here is derived from an EMBL/GenBank/DDBJ whole genome shotgun (WGS) entry which is preliminary data.</text>
</comment>
<reference evidence="1 2" key="1">
    <citation type="journal article" date="2024" name="Genome Biol. Evol.">
        <title>Chromosome-level genome assembly of the viviparous eelpout Zoarces viviparus.</title>
        <authorList>
            <person name="Fuhrmann N."/>
            <person name="Brasseur M.V."/>
            <person name="Bakowski C.E."/>
            <person name="Podsiadlowski L."/>
            <person name="Prost S."/>
            <person name="Krehenwinkel H."/>
            <person name="Mayer C."/>
        </authorList>
    </citation>
    <scope>NUCLEOTIDE SEQUENCE [LARGE SCALE GENOMIC DNA]</scope>
    <source>
        <strain evidence="1">NO-MEL_2022_Ind0_liver</strain>
    </source>
</reference>
<proteinExistence type="predicted"/>
<accession>A0AAW1F089</accession>
<dbReference type="AlphaFoldDB" id="A0AAW1F089"/>
<dbReference type="EMBL" id="JBCEZU010000112">
    <property type="protein sequence ID" value="KAK9528094.1"/>
    <property type="molecule type" value="Genomic_DNA"/>
</dbReference>
<keyword evidence="2" id="KW-1185">Reference proteome</keyword>
<organism evidence="1 2">
    <name type="scientific">Zoarces viviparus</name>
    <name type="common">Viviparous eelpout</name>
    <name type="synonym">Blennius viviparus</name>
    <dbReference type="NCBI Taxonomy" id="48416"/>
    <lineage>
        <taxon>Eukaryota</taxon>
        <taxon>Metazoa</taxon>
        <taxon>Chordata</taxon>
        <taxon>Craniata</taxon>
        <taxon>Vertebrata</taxon>
        <taxon>Euteleostomi</taxon>
        <taxon>Actinopterygii</taxon>
        <taxon>Neopterygii</taxon>
        <taxon>Teleostei</taxon>
        <taxon>Neoteleostei</taxon>
        <taxon>Acanthomorphata</taxon>
        <taxon>Eupercaria</taxon>
        <taxon>Perciformes</taxon>
        <taxon>Cottioidei</taxon>
        <taxon>Zoarcales</taxon>
        <taxon>Zoarcidae</taxon>
        <taxon>Zoarcinae</taxon>
        <taxon>Zoarces</taxon>
    </lineage>
</organism>